<accession>A0A6J4KMA2</accession>
<name>A0A6J4KMA2_9HYPH</name>
<feature type="non-terminal residue" evidence="2">
    <location>
        <position position="1"/>
    </location>
</feature>
<organism evidence="2">
    <name type="scientific">uncultured Microvirga sp</name>
    <dbReference type="NCBI Taxonomy" id="412392"/>
    <lineage>
        <taxon>Bacteria</taxon>
        <taxon>Pseudomonadati</taxon>
        <taxon>Pseudomonadota</taxon>
        <taxon>Alphaproteobacteria</taxon>
        <taxon>Hyphomicrobiales</taxon>
        <taxon>Methylobacteriaceae</taxon>
        <taxon>Microvirga</taxon>
        <taxon>environmental samples</taxon>
    </lineage>
</organism>
<feature type="region of interest" description="Disordered" evidence="1">
    <location>
        <begin position="1"/>
        <end position="39"/>
    </location>
</feature>
<dbReference type="EMBL" id="CADCUC010000066">
    <property type="protein sequence ID" value="CAA9309469.1"/>
    <property type="molecule type" value="Genomic_DNA"/>
</dbReference>
<dbReference type="AlphaFoldDB" id="A0A6J4KMA2"/>
<proteinExistence type="predicted"/>
<protein>
    <submittedName>
        <fullName evidence="2">Uncharacterized protein</fullName>
    </submittedName>
</protein>
<feature type="region of interest" description="Disordered" evidence="1">
    <location>
        <begin position="54"/>
        <end position="93"/>
    </location>
</feature>
<feature type="compositionally biased region" description="Basic residues" evidence="1">
    <location>
        <begin position="63"/>
        <end position="78"/>
    </location>
</feature>
<evidence type="ECO:0000256" key="1">
    <source>
        <dbReference type="SAM" id="MobiDB-lite"/>
    </source>
</evidence>
<reference evidence="2" key="1">
    <citation type="submission" date="2020-02" db="EMBL/GenBank/DDBJ databases">
        <authorList>
            <person name="Meier V. D."/>
        </authorList>
    </citation>
    <scope>NUCLEOTIDE SEQUENCE</scope>
    <source>
        <strain evidence="2">AVDCRST_MAG90</strain>
    </source>
</reference>
<feature type="non-terminal residue" evidence="2">
    <location>
        <position position="93"/>
    </location>
</feature>
<evidence type="ECO:0000313" key="2">
    <source>
        <dbReference type="EMBL" id="CAA9309469.1"/>
    </source>
</evidence>
<gene>
    <name evidence="2" type="ORF">AVDCRST_MAG90-348</name>
</gene>
<sequence>ENAPPLAFSRGRHDNRACRDAVSGAADRPDSGRGRDRSRRSAIALEDEAWQVHAAQHEARATHQPRRRPKRAKPRSPARRPEHRPDLGRPALL</sequence>